<keyword evidence="5 10" id="KW-0378">Hydrolase</keyword>
<dbReference type="NCBIfam" id="TIGR00042">
    <property type="entry name" value="RdgB/HAM1 family non-canonical purine NTP pyrophosphatase"/>
    <property type="match status" value="1"/>
</dbReference>
<dbReference type="Pfam" id="PF01725">
    <property type="entry name" value="Ham1p_like"/>
    <property type="match status" value="1"/>
</dbReference>
<dbReference type="RefSeq" id="WP_154533087.1">
    <property type="nucleotide sequence ID" value="NZ_VUNG01000003.1"/>
</dbReference>
<evidence type="ECO:0000256" key="9">
    <source>
        <dbReference type="ARBA" id="ARBA00052017"/>
    </source>
</evidence>
<dbReference type="FunFam" id="3.90.950.10:FF:000001">
    <property type="entry name" value="dITP/XTP pyrophosphatase"/>
    <property type="match status" value="1"/>
</dbReference>
<dbReference type="CDD" id="cd00515">
    <property type="entry name" value="HAM1"/>
    <property type="match status" value="1"/>
</dbReference>
<comment type="subunit">
    <text evidence="2 10">Homodimer.</text>
</comment>
<comment type="catalytic activity">
    <reaction evidence="9 10">
        <text>XTP + H2O = XMP + diphosphate + H(+)</text>
        <dbReference type="Rhea" id="RHEA:28610"/>
        <dbReference type="ChEBI" id="CHEBI:15377"/>
        <dbReference type="ChEBI" id="CHEBI:15378"/>
        <dbReference type="ChEBI" id="CHEBI:33019"/>
        <dbReference type="ChEBI" id="CHEBI:57464"/>
        <dbReference type="ChEBI" id="CHEBI:61314"/>
        <dbReference type="EC" id="3.6.1.66"/>
    </reaction>
</comment>
<dbReference type="InterPro" id="IPR020922">
    <property type="entry name" value="dITP/XTP_pyrophosphatase"/>
</dbReference>
<dbReference type="GO" id="GO:0036222">
    <property type="term" value="F:XTP diphosphatase activity"/>
    <property type="evidence" value="ECO:0007669"/>
    <property type="project" value="UniProtKB-UniRule"/>
</dbReference>
<feature type="binding site" evidence="10">
    <location>
        <begin position="184"/>
        <end position="185"/>
    </location>
    <ligand>
        <name>substrate</name>
    </ligand>
</feature>
<feature type="binding site" evidence="10">
    <location>
        <position position="179"/>
    </location>
    <ligand>
        <name>substrate</name>
    </ligand>
</feature>
<dbReference type="GO" id="GO:0009117">
    <property type="term" value="P:nucleotide metabolic process"/>
    <property type="evidence" value="ECO:0007669"/>
    <property type="project" value="UniProtKB-KW"/>
</dbReference>
<comment type="caution">
    <text evidence="10">Lacks conserved residue(s) required for the propagation of feature annotation.</text>
</comment>
<evidence type="ECO:0000256" key="8">
    <source>
        <dbReference type="ARBA" id="ARBA00051875"/>
    </source>
</evidence>
<organism evidence="12 13">
    <name type="scientific">Hallella mizrahii</name>
    <dbReference type="NCBI Taxonomy" id="2606637"/>
    <lineage>
        <taxon>Bacteria</taxon>
        <taxon>Pseudomonadati</taxon>
        <taxon>Bacteroidota</taxon>
        <taxon>Bacteroidia</taxon>
        <taxon>Bacteroidales</taxon>
        <taxon>Prevotellaceae</taxon>
        <taxon>Hallella</taxon>
    </lineage>
</organism>
<feature type="binding site" evidence="10">
    <location>
        <begin position="156"/>
        <end position="159"/>
    </location>
    <ligand>
        <name>substrate</name>
    </ligand>
</feature>
<dbReference type="GO" id="GO:0005829">
    <property type="term" value="C:cytosol"/>
    <property type="evidence" value="ECO:0007669"/>
    <property type="project" value="TreeGrafter"/>
</dbReference>
<evidence type="ECO:0000256" key="2">
    <source>
        <dbReference type="ARBA" id="ARBA00011738"/>
    </source>
</evidence>
<reference evidence="12 13" key="1">
    <citation type="submission" date="2019-08" db="EMBL/GenBank/DDBJ databases">
        <title>In-depth cultivation of the pig gut microbiome towards novel bacterial diversity and tailored functional studies.</title>
        <authorList>
            <person name="Wylensek D."/>
            <person name="Hitch T.C.A."/>
            <person name="Clavel T."/>
        </authorList>
    </citation>
    <scope>NUCLEOTIDE SEQUENCE [LARGE SCALE GENOMIC DNA]</scope>
    <source>
        <strain evidence="12 13">LKV-178-WT-2A</strain>
    </source>
</reference>
<protein>
    <recommendedName>
        <fullName evidence="10">dITP/XTP pyrophosphatase</fullName>
        <ecNumber evidence="10">3.6.1.66</ecNumber>
    </recommendedName>
    <alternativeName>
        <fullName evidence="10">Non-canonical purine NTP pyrophosphatase</fullName>
    </alternativeName>
    <alternativeName>
        <fullName evidence="10">Non-standard purine NTP pyrophosphatase</fullName>
    </alternativeName>
    <alternativeName>
        <fullName evidence="10">Nucleoside-triphosphate diphosphatase</fullName>
    </alternativeName>
    <alternativeName>
        <fullName evidence="10">Nucleoside-triphosphate pyrophosphatase</fullName>
        <shortName evidence="10">NTPase</shortName>
    </alternativeName>
</protein>
<accession>A0A7K0KC59</accession>
<comment type="catalytic activity">
    <reaction evidence="8 10">
        <text>dITP + H2O = dIMP + diphosphate + H(+)</text>
        <dbReference type="Rhea" id="RHEA:28342"/>
        <dbReference type="ChEBI" id="CHEBI:15377"/>
        <dbReference type="ChEBI" id="CHEBI:15378"/>
        <dbReference type="ChEBI" id="CHEBI:33019"/>
        <dbReference type="ChEBI" id="CHEBI:61194"/>
        <dbReference type="ChEBI" id="CHEBI:61382"/>
        <dbReference type="EC" id="3.6.1.66"/>
    </reaction>
</comment>
<dbReference type="GO" id="GO:0000166">
    <property type="term" value="F:nucleotide binding"/>
    <property type="evidence" value="ECO:0007669"/>
    <property type="project" value="UniProtKB-KW"/>
</dbReference>
<dbReference type="Gene3D" id="3.90.950.10">
    <property type="match status" value="1"/>
</dbReference>
<comment type="similarity">
    <text evidence="1 10 11">Belongs to the HAM1 NTPase family.</text>
</comment>
<dbReference type="GO" id="GO:0046872">
    <property type="term" value="F:metal ion binding"/>
    <property type="evidence" value="ECO:0007669"/>
    <property type="project" value="UniProtKB-KW"/>
</dbReference>
<dbReference type="GO" id="GO:0035870">
    <property type="term" value="F:dITP diphosphatase activity"/>
    <property type="evidence" value="ECO:0007669"/>
    <property type="project" value="UniProtKB-UniRule"/>
</dbReference>
<evidence type="ECO:0000256" key="6">
    <source>
        <dbReference type="ARBA" id="ARBA00022842"/>
    </source>
</evidence>
<comment type="cofactor">
    <cofactor evidence="10">
        <name>Mg(2+)</name>
        <dbReference type="ChEBI" id="CHEBI:18420"/>
    </cofactor>
    <text evidence="10">Binds 1 Mg(2+) ion per subunit.</text>
</comment>
<comment type="function">
    <text evidence="10">Pyrophosphatase that catalyzes the hydrolysis of nucleoside triphosphates to their monophosphate derivatives, with a high preference for the non-canonical purine nucleotides XTP (xanthosine triphosphate), dITP (deoxyinosine triphosphate) and ITP. Seems to function as a house-cleaning enzyme that removes non-canonical purine nucleotides from the nucleotide pool, thus preventing their incorporation into DNA/RNA and avoiding chromosomal lesions.</text>
</comment>
<name>A0A7K0KC59_9BACT</name>
<feature type="binding site" evidence="10">
    <location>
        <position position="69"/>
    </location>
    <ligand>
        <name>substrate</name>
    </ligand>
</feature>
<dbReference type="PANTHER" id="PTHR11067">
    <property type="entry name" value="INOSINE TRIPHOSPHATE PYROPHOSPHATASE/HAM1 PROTEIN"/>
    <property type="match status" value="1"/>
</dbReference>
<evidence type="ECO:0000256" key="10">
    <source>
        <dbReference type="HAMAP-Rule" id="MF_01405"/>
    </source>
</evidence>
<evidence type="ECO:0000313" key="12">
    <source>
        <dbReference type="EMBL" id="MST83517.1"/>
    </source>
</evidence>
<dbReference type="SUPFAM" id="SSF52972">
    <property type="entry name" value="ITPase-like"/>
    <property type="match status" value="1"/>
</dbReference>
<dbReference type="PANTHER" id="PTHR11067:SF9">
    <property type="entry name" value="INOSINE TRIPHOSPHATE PYROPHOSPHATASE"/>
    <property type="match status" value="1"/>
</dbReference>
<comment type="caution">
    <text evidence="12">The sequence shown here is derived from an EMBL/GenBank/DDBJ whole genome shotgun (WGS) entry which is preliminary data.</text>
</comment>
<dbReference type="EMBL" id="VUNG01000003">
    <property type="protein sequence ID" value="MST83517.1"/>
    <property type="molecule type" value="Genomic_DNA"/>
</dbReference>
<evidence type="ECO:0000256" key="11">
    <source>
        <dbReference type="RuleBase" id="RU003781"/>
    </source>
</evidence>
<dbReference type="InterPro" id="IPR002637">
    <property type="entry name" value="RdgB/HAM1"/>
</dbReference>
<dbReference type="GO" id="GO:0036220">
    <property type="term" value="F:ITP diphosphatase activity"/>
    <property type="evidence" value="ECO:0007669"/>
    <property type="project" value="UniProtKB-UniRule"/>
</dbReference>
<dbReference type="HAMAP" id="MF_01405">
    <property type="entry name" value="Non_canon_purine_NTPase"/>
    <property type="match status" value="1"/>
</dbReference>
<keyword evidence="3 10" id="KW-0479">Metal-binding</keyword>
<dbReference type="Proteomes" id="UP000438914">
    <property type="component" value="Unassembled WGS sequence"/>
</dbReference>
<dbReference type="EC" id="3.6.1.66" evidence="10"/>
<proteinExistence type="inferred from homology"/>
<dbReference type="NCBIfam" id="NF011398">
    <property type="entry name" value="PRK14823.1"/>
    <property type="match status" value="1"/>
</dbReference>
<dbReference type="AlphaFoldDB" id="A0A7K0KC59"/>
<gene>
    <name evidence="12" type="ORF">FYJ73_02255</name>
</gene>
<evidence type="ECO:0000256" key="1">
    <source>
        <dbReference type="ARBA" id="ARBA00008023"/>
    </source>
</evidence>
<keyword evidence="7 10" id="KW-0546">Nucleotide metabolism</keyword>
<evidence type="ECO:0000256" key="7">
    <source>
        <dbReference type="ARBA" id="ARBA00023080"/>
    </source>
</evidence>
<keyword evidence="6 10" id="KW-0460">Magnesium</keyword>
<comment type="catalytic activity">
    <reaction evidence="10">
        <text>ITP + H2O = IMP + diphosphate + H(+)</text>
        <dbReference type="Rhea" id="RHEA:29399"/>
        <dbReference type="ChEBI" id="CHEBI:15377"/>
        <dbReference type="ChEBI" id="CHEBI:15378"/>
        <dbReference type="ChEBI" id="CHEBI:33019"/>
        <dbReference type="ChEBI" id="CHEBI:58053"/>
        <dbReference type="ChEBI" id="CHEBI:61402"/>
        <dbReference type="EC" id="3.6.1.66"/>
    </reaction>
</comment>
<feature type="binding site" evidence="10">
    <location>
        <position position="68"/>
    </location>
    <ligand>
        <name>Mg(2+)</name>
        <dbReference type="ChEBI" id="CHEBI:18420"/>
    </ligand>
</feature>
<evidence type="ECO:0000313" key="13">
    <source>
        <dbReference type="Proteomes" id="UP000438914"/>
    </source>
</evidence>
<sequence>MKIVFATNNQHKLREIREILGPDFEIVSLSDIGCHEDIPETGNTLEENAHQKAEYIFDHYHLNCFADDTGLEVEALGGAPGVHSARYAEGTDHDSEANMAKLLRELDGKDNRQARFRTVISLITMEGDNPVCSREYQFEGEVRGRIATEKHGTEGFGYDPLFIPDGYDKSFAELGEEIKNTISHRAKAVEQLAVHLKSEML</sequence>
<dbReference type="GO" id="GO:0017111">
    <property type="term" value="F:ribonucleoside triphosphate phosphatase activity"/>
    <property type="evidence" value="ECO:0007669"/>
    <property type="project" value="InterPro"/>
</dbReference>
<dbReference type="GO" id="GO:0009146">
    <property type="term" value="P:purine nucleoside triphosphate catabolic process"/>
    <property type="evidence" value="ECO:0007669"/>
    <property type="project" value="UniProtKB-UniRule"/>
</dbReference>
<keyword evidence="4 10" id="KW-0547">Nucleotide-binding</keyword>
<feature type="active site" description="Proton acceptor" evidence="10">
    <location>
        <position position="68"/>
    </location>
</feature>
<feature type="binding site" evidence="10">
    <location>
        <begin position="7"/>
        <end position="12"/>
    </location>
    <ligand>
        <name>substrate</name>
    </ligand>
</feature>
<dbReference type="InterPro" id="IPR029001">
    <property type="entry name" value="ITPase-like_fam"/>
</dbReference>
<evidence type="ECO:0000256" key="4">
    <source>
        <dbReference type="ARBA" id="ARBA00022741"/>
    </source>
</evidence>
<keyword evidence="13" id="KW-1185">Reference proteome</keyword>
<evidence type="ECO:0000256" key="3">
    <source>
        <dbReference type="ARBA" id="ARBA00022723"/>
    </source>
</evidence>
<evidence type="ECO:0000256" key="5">
    <source>
        <dbReference type="ARBA" id="ARBA00022801"/>
    </source>
</evidence>